<dbReference type="EMBL" id="JAAOAM010000204">
    <property type="protein sequence ID" value="KAF5539299.1"/>
    <property type="molecule type" value="Genomic_DNA"/>
</dbReference>
<sequence>MTRAIRRIEEVLAAMAQGMSFRWAEYQIQAIERLRDQSKLQQLLSYLPKDLSETYVRIFKAIPEDVRPLARCILTWFIGHSQANWIYHVSVNAKLLLSAVTYEHFGYETEGQDSIIDLGYLQEICGRLITVRYVSGDIFDGPMGMSPGLQTKDSADDHDLYVSLAHYTVLEFLVSPPVFQPDVAFFAMSPELIRLKFAKSVLRQALAADPGGTNTDWTHDREAYCLTLGCALYMHDILADSDLQDLFLRYINPCAPHYTRFEAIQSQIVQGDENSRCYFLRHIPARVQWVATEDEIGGLAVALMNLLLPRHQSIQSELMPMIGRLLSGREMQELLNATVTATFLDEVDEVLDEMQWRHIFFDDEELSESFDMLWRHLG</sequence>
<dbReference type="PANTHER" id="PTHR10039">
    <property type="entry name" value="AMELOGENIN"/>
    <property type="match status" value="1"/>
</dbReference>
<evidence type="ECO:0000313" key="1">
    <source>
        <dbReference type="EMBL" id="KAF5539299.1"/>
    </source>
</evidence>
<gene>
    <name evidence="1" type="ORF">FMEXI_9042</name>
</gene>
<proteinExistence type="predicted"/>
<evidence type="ECO:0000313" key="2">
    <source>
        <dbReference type="Proteomes" id="UP000522262"/>
    </source>
</evidence>
<name>A0A8H5ILZ7_9HYPO</name>
<dbReference type="Proteomes" id="UP000522262">
    <property type="component" value="Unassembled WGS sequence"/>
</dbReference>
<protein>
    <submittedName>
        <fullName evidence="1">Heterokaryon incompatibility protein het-E-1</fullName>
    </submittedName>
</protein>
<keyword evidence="2" id="KW-1185">Reference proteome</keyword>
<comment type="caution">
    <text evidence="1">The sequence shown here is derived from an EMBL/GenBank/DDBJ whole genome shotgun (WGS) entry which is preliminary data.</text>
</comment>
<accession>A0A8H5ILZ7</accession>
<dbReference type="AlphaFoldDB" id="A0A8H5ILZ7"/>
<organism evidence="1 2">
    <name type="scientific">Fusarium mexicanum</name>
    <dbReference type="NCBI Taxonomy" id="751941"/>
    <lineage>
        <taxon>Eukaryota</taxon>
        <taxon>Fungi</taxon>
        <taxon>Dikarya</taxon>
        <taxon>Ascomycota</taxon>
        <taxon>Pezizomycotina</taxon>
        <taxon>Sordariomycetes</taxon>
        <taxon>Hypocreomycetidae</taxon>
        <taxon>Hypocreales</taxon>
        <taxon>Nectriaceae</taxon>
        <taxon>Fusarium</taxon>
        <taxon>Fusarium fujikuroi species complex</taxon>
    </lineage>
</organism>
<reference evidence="1 2" key="1">
    <citation type="submission" date="2020-05" db="EMBL/GenBank/DDBJ databases">
        <title>Identification and distribution of gene clusters putatively required for synthesis of sphingolipid metabolism inhibitors in phylogenetically diverse species of the filamentous fungus Fusarium.</title>
        <authorList>
            <person name="Kim H.-S."/>
            <person name="Busman M."/>
            <person name="Brown D.W."/>
            <person name="Divon H."/>
            <person name="Uhlig S."/>
            <person name="Proctor R.H."/>
        </authorList>
    </citation>
    <scope>NUCLEOTIDE SEQUENCE [LARGE SCALE GENOMIC DNA]</scope>
    <source>
        <strain evidence="1 2">NRRL 53147</strain>
    </source>
</reference>